<dbReference type="Proteomes" id="UP000250235">
    <property type="component" value="Unassembled WGS sequence"/>
</dbReference>
<feature type="region of interest" description="Disordered" evidence="1">
    <location>
        <begin position="55"/>
        <end position="86"/>
    </location>
</feature>
<dbReference type="EMBL" id="KV002030">
    <property type="protein sequence ID" value="KZV38202.1"/>
    <property type="molecule type" value="Genomic_DNA"/>
</dbReference>
<reference evidence="2 3" key="1">
    <citation type="journal article" date="2015" name="Proc. Natl. Acad. Sci. U.S.A.">
        <title>The resurrection genome of Boea hygrometrica: A blueprint for survival of dehydration.</title>
        <authorList>
            <person name="Xiao L."/>
            <person name="Yang G."/>
            <person name="Zhang L."/>
            <person name="Yang X."/>
            <person name="Zhao S."/>
            <person name="Ji Z."/>
            <person name="Zhou Q."/>
            <person name="Hu M."/>
            <person name="Wang Y."/>
            <person name="Chen M."/>
            <person name="Xu Y."/>
            <person name="Jin H."/>
            <person name="Xiao X."/>
            <person name="Hu G."/>
            <person name="Bao F."/>
            <person name="Hu Y."/>
            <person name="Wan P."/>
            <person name="Li L."/>
            <person name="Deng X."/>
            <person name="Kuang T."/>
            <person name="Xiang C."/>
            <person name="Zhu J.K."/>
            <person name="Oliver M.J."/>
            <person name="He Y."/>
        </authorList>
    </citation>
    <scope>NUCLEOTIDE SEQUENCE [LARGE SCALE GENOMIC DNA]</scope>
    <source>
        <strain evidence="3">cv. XS01</strain>
    </source>
</reference>
<organism evidence="2 3">
    <name type="scientific">Dorcoceras hygrometricum</name>
    <dbReference type="NCBI Taxonomy" id="472368"/>
    <lineage>
        <taxon>Eukaryota</taxon>
        <taxon>Viridiplantae</taxon>
        <taxon>Streptophyta</taxon>
        <taxon>Embryophyta</taxon>
        <taxon>Tracheophyta</taxon>
        <taxon>Spermatophyta</taxon>
        <taxon>Magnoliopsida</taxon>
        <taxon>eudicotyledons</taxon>
        <taxon>Gunneridae</taxon>
        <taxon>Pentapetalae</taxon>
        <taxon>asterids</taxon>
        <taxon>lamiids</taxon>
        <taxon>Lamiales</taxon>
        <taxon>Gesneriaceae</taxon>
        <taxon>Didymocarpoideae</taxon>
        <taxon>Trichosporeae</taxon>
        <taxon>Loxocarpinae</taxon>
        <taxon>Dorcoceras</taxon>
    </lineage>
</organism>
<evidence type="ECO:0000313" key="2">
    <source>
        <dbReference type="EMBL" id="KZV38202.1"/>
    </source>
</evidence>
<keyword evidence="3" id="KW-1185">Reference proteome</keyword>
<gene>
    <name evidence="2" type="ORF">F511_39819</name>
</gene>
<evidence type="ECO:0000256" key="1">
    <source>
        <dbReference type="SAM" id="MobiDB-lite"/>
    </source>
</evidence>
<dbReference type="AlphaFoldDB" id="A0A2Z7BU79"/>
<feature type="compositionally biased region" description="Polar residues" evidence="1">
    <location>
        <begin position="56"/>
        <end position="66"/>
    </location>
</feature>
<proteinExistence type="predicted"/>
<evidence type="ECO:0000313" key="3">
    <source>
        <dbReference type="Proteomes" id="UP000250235"/>
    </source>
</evidence>
<sequence>MTCSRDPEEKLSHFVEGLRPTFKLNVRLAGPRSYREAVDKALRVEKDWKDVEQERQQMWQSFQQADSRPPKKQNRNQQRPQELKPIPAIPISVVPAGATSSFWVMNANQSMQVCEIWFQSREQCDIVLTYDQEPRYDVVLHELATSRGI</sequence>
<accession>A0A2Z7BU79</accession>
<protein>
    <submittedName>
        <fullName evidence="2">Uncharacterized protein</fullName>
    </submittedName>
</protein>
<name>A0A2Z7BU79_9LAMI</name>